<dbReference type="PRINTS" id="PR00061">
    <property type="entry name" value="RIBOSOMALL19"/>
</dbReference>
<evidence type="ECO:0000256" key="10">
    <source>
        <dbReference type="SAM" id="SignalP"/>
    </source>
</evidence>
<keyword evidence="12" id="KW-1185">Reference proteome</keyword>
<feature type="compositionally biased region" description="Basic residues" evidence="9">
    <location>
        <begin position="272"/>
        <end position="284"/>
    </location>
</feature>
<dbReference type="EMBL" id="JAOTOJ010000001">
    <property type="protein sequence ID" value="KAK9411012.1"/>
    <property type="molecule type" value="Genomic_DNA"/>
</dbReference>
<evidence type="ECO:0000313" key="12">
    <source>
        <dbReference type="Proteomes" id="UP001474421"/>
    </source>
</evidence>
<keyword evidence="10" id="KW-0732">Signal</keyword>
<dbReference type="Proteomes" id="UP001474421">
    <property type="component" value="Unassembled WGS sequence"/>
</dbReference>
<dbReference type="InterPro" id="IPR038657">
    <property type="entry name" value="Ribosomal_bL19_sf"/>
</dbReference>
<evidence type="ECO:0000256" key="4">
    <source>
        <dbReference type="ARBA" id="ARBA00022980"/>
    </source>
</evidence>
<reference evidence="11 12" key="1">
    <citation type="journal article" date="2024" name="Proc. Natl. Acad. Sci. U.S.A.">
        <title>The genetic regulatory architecture and epigenomic basis for age-related changes in rattlesnake venom.</title>
        <authorList>
            <person name="Hogan M.P."/>
            <person name="Holding M.L."/>
            <person name="Nystrom G.S."/>
            <person name="Colston T.J."/>
            <person name="Bartlett D.A."/>
            <person name="Mason A.J."/>
            <person name="Ellsworth S.A."/>
            <person name="Rautsaw R.M."/>
            <person name="Lawrence K.C."/>
            <person name="Strickland J.L."/>
            <person name="He B."/>
            <person name="Fraser P."/>
            <person name="Margres M.J."/>
            <person name="Gilbert D.M."/>
            <person name="Gibbs H.L."/>
            <person name="Parkinson C.L."/>
            <person name="Rokyta D.R."/>
        </authorList>
    </citation>
    <scope>NUCLEOTIDE SEQUENCE [LARGE SCALE GENOMIC DNA]</scope>
    <source>
        <strain evidence="11">DRR0105</strain>
    </source>
</reference>
<dbReference type="SUPFAM" id="SSF50104">
    <property type="entry name" value="Translation proteins SH3-like domain"/>
    <property type="match status" value="1"/>
</dbReference>
<evidence type="ECO:0000313" key="11">
    <source>
        <dbReference type="EMBL" id="KAK9411012.1"/>
    </source>
</evidence>
<evidence type="ECO:0000256" key="9">
    <source>
        <dbReference type="SAM" id="MobiDB-lite"/>
    </source>
</evidence>
<dbReference type="PANTHER" id="PTHR15680:SF9">
    <property type="entry name" value="LARGE RIBOSOMAL SUBUNIT PROTEIN BL19M"/>
    <property type="match status" value="1"/>
</dbReference>
<keyword evidence="4 11" id="KW-0689">Ribosomal protein</keyword>
<protein>
    <recommendedName>
        <fullName evidence="7">Large ribosomal subunit protein bL19m</fullName>
    </recommendedName>
    <alternativeName>
        <fullName evidence="8">39S ribosomal protein L19, mitochondrial</fullName>
    </alternativeName>
</protein>
<comment type="subcellular location">
    <subcellularLocation>
        <location evidence="1">Mitochondrion</location>
    </subcellularLocation>
</comment>
<dbReference type="GO" id="GO:0003735">
    <property type="term" value="F:structural constituent of ribosome"/>
    <property type="evidence" value="ECO:0007669"/>
    <property type="project" value="InterPro"/>
</dbReference>
<dbReference type="InterPro" id="IPR001857">
    <property type="entry name" value="Ribosomal_bL19"/>
</dbReference>
<name>A0AAW1CB67_CROAD</name>
<dbReference type="PANTHER" id="PTHR15680">
    <property type="entry name" value="RIBOSOMAL PROTEIN L19"/>
    <property type="match status" value="1"/>
</dbReference>
<accession>A0AAW1CB67</accession>
<evidence type="ECO:0000256" key="3">
    <source>
        <dbReference type="ARBA" id="ARBA00022946"/>
    </source>
</evidence>
<comment type="similarity">
    <text evidence="2">Belongs to the bacterial ribosomal protein bL19 family.</text>
</comment>
<evidence type="ECO:0000256" key="2">
    <source>
        <dbReference type="ARBA" id="ARBA00005781"/>
    </source>
</evidence>
<keyword evidence="6" id="KW-0687">Ribonucleoprotein</keyword>
<dbReference type="FunFam" id="2.30.30.790:FF:000002">
    <property type="entry name" value="39S ribosomal protein L19, mitochondrial"/>
    <property type="match status" value="1"/>
</dbReference>
<evidence type="ECO:0000256" key="8">
    <source>
        <dbReference type="ARBA" id="ARBA00035359"/>
    </source>
</evidence>
<evidence type="ECO:0000256" key="5">
    <source>
        <dbReference type="ARBA" id="ARBA00023128"/>
    </source>
</evidence>
<evidence type="ECO:0000256" key="7">
    <source>
        <dbReference type="ARBA" id="ARBA00035288"/>
    </source>
</evidence>
<dbReference type="AlphaFoldDB" id="A0AAW1CB67"/>
<organism evidence="11 12">
    <name type="scientific">Crotalus adamanteus</name>
    <name type="common">Eastern diamondback rattlesnake</name>
    <dbReference type="NCBI Taxonomy" id="8729"/>
    <lineage>
        <taxon>Eukaryota</taxon>
        <taxon>Metazoa</taxon>
        <taxon>Chordata</taxon>
        <taxon>Craniata</taxon>
        <taxon>Vertebrata</taxon>
        <taxon>Euteleostomi</taxon>
        <taxon>Lepidosauria</taxon>
        <taxon>Squamata</taxon>
        <taxon>Bifurcata</taxon>
        <taxon>Unidentata</taxon>
        <taxon>Episquamata</taxon>
        <taxon>Toxicofera</taxon>
        <taxon>Serpentes</taxon>
        <taxon>Colubroidea</taxon>
        <taxon>Viperidae</taxon>
        <taxon>Crotalinae</taxon>
        <taxon>Crotalus</taxon>
    </lineage>
</organism>
<keyword evidence="5" id="KW-0496">Mitochondrion</keyword>
<keyword evidence="3" id="KW-0809">Transit peptide</keyword>
<feature type="signal peptide" evidence="10">
    <location>
        <begin position="1"/>
        <end position="18"/>
    </location>
</feature>
<feature type="region of interest" description="Disordered" evidence="9">
    <location>
        <begin position="261"/>
        <end position="319"/>
    </location>
</feature>
<dbReference type="InterPro" id="IPR008991">
    <property type="entry name" value="Translation_prot_SH3-like_sf"/>
</dbReference>
<dbReference type="Gene3D" id="2.30.30.790">
    <property type="match status" value="1"/>
</dbReference>
<dbReference type="GO" id="GO:0005762">
    <property type="term" value="C:mitochondrial large ribosomal subunit"/>
    <property type="evidence" value="ECO:0007669"/>
    <property type="project" value="TreeGrafter"/>
</dbReference>
<proteinExistence type="inferred from homology"/>
<feature type="chain" id="PRO_5043407605" description="Large ribosomal subunit protein bL19m" evidence="10">
    <location>
        <begin position="19"/>
        <end position="500"/>
    </location>
</feature>
<dbReference type="Pfam" id="PF01245">
    <property type="entry name" value="Ribosomal_L19"/>
    <property type="match status" value="1"/>
</dbReference>
<comment type="caution">
    <text evidence="11">The sequence shown here is derived from an EMBL/GenBank/DDBJ whole genome shotgun (WGS) entry which is preliminary data.</text>
</comment>
<evidence type="ECO:0000256" key="1">
    <source>
        <dbReference type="ARBA" id="ARBA00004173"/>
    </source>
</evidence>
<sequence>MAALTRKLWLPLVARCRCLSLSAGRFNSKDGESEQFKPPSKPIIIDELKQKATETRFLSPEFIPPRQRTNPLKFFLERQYMIKRRKVINIPEFYVGSILAVSAMDPYSNGKCNIFVGICIQRSGKGLGATFILRNVINGQGVEICFELYNPLIHEIKVLKLEKRPDDNLMYLRDALPEFSTVDINMKPVSYILYDDVPVNKMKVKMKPKPWSKRWEHPKYNIQGINFDEYLTEKDKERIKKWEMPWRQFDMMIEYDTSKIEKEIQKEPQQHSPRRRRRRRKCKRKPEEGGSPPALSEEEGADKRRNRTTRSRADDRGRELSGNVALNPFAWEGGRGGGDRRALCSLRLWEVRWKHRGEGGLGSEALRRARWLRLRVQARRIREGGVAGGLREDLGKRSEPWARAESLTSCGGALRAHCKESGAGLVPGTRECESARPLGVAIKRNQSAPSAASVKLGAKGIPVLLPLVLGASGCFWSKGLRLARAHFLLMTSFCVSSLVG</sequence>
<gene>
    <name evidence="11" type="ORF">NXF25_002187</name>
</gene>
<dbReference type="GO" id="GO:0006412">
    <property type="term" value="P:translation"/>
    <property type="evidence" value="ECO:0007669"/>
    <property type="project" value="InterPro"/>
</dbReference>
<evidence type="ECO:0000256" key="6">
    <source>
        <dbReference type="ARBA" id="ARBA00023274"/>
    </source>
</evidence>